<evidence type="ECO:0008006" key="3">
    <source>
        <dbReference type="Google" id="ProtNLM"/>
    </source>
</evidence>
<dbReference type="EMBL" id="CP143784">
    <property type="protein sequence ID" value="WVN85532.1"/>
    <property type="molecule type" value="Genomic_DNA"/>
</dbReference>
<reference evidence="1" key="1">
    <citation type="submission" date="2016-06" db="EMBL/GenBank/DDBJ databases">
        <authorList>
            <person name="Cuomo C."/>
            <person name="Litvintseva A."/>
            <person name="Heitman J."/>
            <person name="Chen Y."/>
            <person name="Sun S."/>
            <person name="Springer D."/>
            <person name="Dromer F."/>
            <person name="Young S."/>
            <person name="Zeng Q."/>
            <person name="Chapman S."/>
            <person name="Gujja S."/>
            <person name="Saif S."/>
            <person name="Birren B."/>
        </authorList>
    </citation>
    <scope>NUCLEOTIDE SEQUENCE</scope>
    <source>
        <strain evidence="1">CBS 7841</strain>
    </source>
</reference>
<evidence type="ECO:0000313" key="2">
    <source>
        <dbReference type="Proteomes" id="UP000094043"/>
    </source>
</evidence>
<dbReference type="InterPro" id="IPR008551">
    <property type="entry name" value="TANGO2"/>
</dbReference>
<reference evidence="1" key="2">
    <citation type="journal article" date="2022" name="Elife">
        <title>Obligate sexual reproduction of a homothallic fungus closely related to the Cryptococcus pathogenic species complex.</title>
        <authorList>
            <person name="Passer A.R."/>
            <person name="Clancey S.A."/>
            <person name="Shea T."/>
            <person name="David-Palma M."/>
            <person name="Averette A.F."/>
            <person name="Boekhout T."/>
            <person name="Porcel B.M."/>
            <person name="Nowrousian M."/>
            <person name="Cuomo C.A."/>
            <person name="Sun S."/>
            <person name="Heitman J."/>
            <person name="Coelho M.A."/>
        </authorList>
    </citation>
    <scope>NUCLEOTIDE SEQUENCE</scope>
    <source>
        <strain evidence="1">CBS 7841</strain>
    </source>
</reference>
<dbReference type="PANTHER" id="PTHR17985:SF8">
    <property type="entry name" value="TRANSPORT AND GOLGI ORGANIZATION PROTEIN 2 HOMOLOG"/>
    <property type="match status" value="1"/>
</dbReference>
<keyword evidence="2" id="KW-1185">Reference proteome</keyword>
<proteinExistence type="predicted"/>
<protein>
    <recommendedName>
        <fullName evidence="3">DUF833-domain-containing protein</fullName>
    </recommendedName>
</protein>
<dbReference type="GO" id="GO:0005794">
    <property type="term" value="C:Golgi apparatus"/>
    <property type="evidence" value="ECO:0007669"/>
    <property type="project" value="TreeGrafter"/>
</dbReference>
<dbReference type="AlphaFoldDB" id="A0AAJ8LZC3"/>
<reference evidence="1" key="3">
    <citation type="submission" date="2024-01" db="EMBL/GenBank/DDBJ databases">
        <authorList>
            <person name="Coelho M.A."/>
            <person name="David-Palma M."/>
            <person name="Shea T."/>
            <person name="Sun S."/>
            <person name="Cuomo C.A."/>
            <person name="Heitman J."/>
        </authorList>
    </citation>
    <scope>NUCLEOTIDE SEQUENCE</scope>
    <source>
        <strain evidence="1">CBS 7841</strain>
    </source>
</reference>
<dbReference type="PANTHER" id="PTHR17985">
    <property type="entry name" value="SER/THR-RICH PROTEIN T10 IN DGCR REGION"/>
    <property type="match status" value="1"/>
</dbReference>
<organism evidence="1 2">
    <name type="scientific">Cryptococcus depauperatus CBS 7841</name>
    <dbReference type="NCBI Taxonomy" id="1295531"/>
    <lineage>
        <taxon>Eukaryota</taxon>
        <taxon>Fungi</taxon>
        <taxon>Dikarya</taxon>
        <taxon>Basidiomycota</taxon>
        <taxon>Agaricomycotina</taxon>
        <taxon>Tremellomycetes</taxon>
        <taxon>Tremellales</taxon>
        <taxon>Cryptococcaceae</taxon>
        <taxon>Cryptococcus</taxon>
    </lineage>
</organism>
<dbReference type="RefSeq" id="XP_066066232.1">
    <property type="nucleotide sequence ID" value="XM_066210135.1"/>
</dbReference>
<dbReference type="Pfam" id="PF05742">
    <property type="entry name" value="TANGO2"/>
    <property type="match status" value="2"/>
</dbReference>
<sequence length="338" mass="37179">MCVTFFTLSEPGFKLILAFNRDELLDRPTLSAHWHDFVGFSSSPNTPLTDDGRPYPVKNEKVKPLEIVGEGQGRVLSGRDWSSTVGGTWLGITKDLKVGMITNNPRTPPAPGVQSLKTPPSRGKLLRDFLSAAPQLTSPPGAAEYLTSHHPTSGIYEGFNLVLFSLAKPQPDIGYLTNRPQPFTFSGLNRIQDLAGPKGCIGLSNLPIDKKWPKVKEGEERMAKTLEEWKSASEGIDELIERMFSVLSPSKQVECDNDITMSTTISPVKLGQDVLFNKDPTNTLTRWGGTRTATVIAITEKGEVVYVERDIWVLGDDGEPTRGTGERKFKFQGEISCS</sequence>
<gene>
    <name evidence="1" type="ORF">L203_100679</name>
</gene>
<evidence type="ECO:0000313" key="1">
    <source>
        <dbReference type="EMBL" id="WVN85532.1"/>
    </source>
</evidence>
<dbReference type="GO" id="GO:0007030">
    <property type="term" value="P:Golgi organization"/>
    <property type="evidence" value="ECO:0007669"/>
    <property type="project" value="TreeGrafter"/>
</dbReference>
<dbReference type="Proteomes" id="UP000094043">
    <property type="component" value="Chromosome 1"/>
</dbReference>
<name>A0AAJ8LZC3_9TREE</name>
<dbReference type="GeneID" id="91084893"/>
<accession>A0AAJ8LZC3</accession>
<dbReference type="KEGG" id="cdep:91084893"/>
<dbReference type="GO" id="GO:0009306">
    <property type="term" value="P:protein secretion"/>
    <property type="evidence" value="ECO:0007669"/>
    <property type="project" value="TreeGrafter"/>
</dbReference>